<dbReference type="Pfam" id="PF12833">
    <property type="entry name" value="HTH_18"/>
    <property type="match status" value="1"/>
</dbReference>
<dbReference type="OrthoDB" id="9783876at2"/>
<dbReference type="InterPro" id="IPR011051">
    <property type="entry name" value="RmlC_Cupin_sf"/>
</dbReference>
<dbReference type="InterPro" id="IPR018062">
    <property type="entry name" value="HTH_AraC-typ_CS"/>
</dbReference>
<reference evidence="2" key="1">
    <citation type="submission" date="2016-09" db="EMBL/GenBank/DDBJ databases">
        <authorList>
            <person name="Lysoe E."/>
        </authorList>
    </citation>
    <scope>NUCLEOTIDE SEQUENCE [LARGE SCALE GENOMIC DNA]</scope>
    <source>
        <strain evidence="2">LJ96T</strain>
    </source>
</reference>
<dbReference type="InterPro" id="IPR050204">
    <property type="entry name" value="AraC_XylS_family_regulators"/>
</dbReference>
<dbReference type="InterPro" id="IPR009057">
    <property type="entry name" value="Homeodomain-like_sf"/>
</dbReference>
<dbReference type="InterPro" id="IPR018060">
    <property type="entry name" value="HTH_AraC"/>
</dbReference>
<keyword evidence="2" id="KW-1185">Reference proteome</keyword>
<dbReference type="Gene3D" id="1.10.10.60">
    <property type="entry name" value="Homeodomain-like"/>
    <property type="match status" value="2"/>
</dbReference>
<proteinExistence type="predicted"/>
<dbReference type="Pfam" id="PF12852">
    <property type="entry name" value="Cupin_6"/>
    <property type="match status" value="1"/>
</dbReference>
<dbReference type="PROSITE" id="PS00041">
    <property type="entry name" value="HTH_ARAC_FAMILY_1"/>
    <property type="match status" value="1"/>
</dbReference>
<dbReference type="GO" id="GO:0043565">
    <property type="term" value="F:sequence-specific DNA binding"/>
    <property type="evidence" value="ECO:0007669"/>
    <property type="project" value="InterPro"/>
</dbReference>
<dbReference type="SUPFAM" id="SSF46689">
    <property type="entry name" value="Homeodomain-like"/>
    <property type="match status" value="2"/>
</dbReference>
<sequence>MVDPLTEVVTLLQPMTRFSKQVVGAGPWRVSRSEPGDPFYCVVLQGGCQVTIDDGEPMVLSSGDFILVPVSHTVALTSLEPPPEGVDSAPPVCLASGEFRIGEEDQPPDVRMLVGHCSFASPDAALLVALLPQVIHVRGQDRLATLVQLVRDESREQRPAREAVLARLVELLLIEAFRLTTGTGASPGLVRGLADARLATAIRLMHERPSHPWTVADLAKEAALSRTTFFVRFSREVGVTPMDYLLSWRMALAKDLLRQGQGRITEIAERVGYGSASTFSVAFTRHVRVSPTQYVRDHGASHG</sequence>
<dbReference type="PANTHER" id="PTHR46796">
    <property type="entry name" value="HTH-TYPE TRANSCRIPTIONAL ACTIVATOR RHAS-RELATED"/>
    <property type="match status" value="1"/>
</dbReference>
<dbReference type="PATRIC" id="fig|1440763.5.peg.2093"/>
<dbReference type="PROSITE" id="PS01124">
    <property type="entry name" value="HTH_ARAC_FAMILY_2"/>
    <property type="match status" value="1"/>
</dbReference>
<dbReference type="KEGG" id="lrz:BJI69_17560"/>
<dbReference type="PANTHER" id="PTHR46796:SF13">
    <property type="entry name" value="HTH-TYPE TRANSCRIPTIONAL ACTIVATOR RHAS"/>
    <property type="match status" value="1"/>
</dbReference>
<name>A0A0G9HB86_9GAMM</name>
<dbReference type="InterPro" id="IPR032783">
    <property type="entry name" value="AraC_lig"/>
</dbReference>
<dbReference type="EMBL" id="CP017480">
    <property type="protein sequence ID" value="APG05528.1"/>
    <property type="molecule type" value="Genomic_DNA"/>
</dbReference>
<dbReference type="SMART" id="SM00342">
    <property type="entry name" value="HTH_ARAC"/>
    <property type="match status" value="1"/>
</dbReference>
<dbReference type="GO" id="GO:0003700">
    <property type="term" value="F:DNA-binding transcription factor activity"/>
    <property type="evidence" value="ECO:0007669"/>
    <property type="project" value="InterPro"/>
</dbReference>
<dbReference type="Proteomes" id="UP000182987">
    <property type="component" value="Chromosome"/>
</dbReference>
<dbReference type="STRING" id="1440763.BJI69_17560"/>
<evidence type="ECO:0000313" key="2">
    <source>
        <dbReference type="Proteomes" id="UP000182987"/>
    </source>
</evidence>
<gene>
    <name evidence="1" type="ORF">BJI69_17560</name>
</gene>
<dbReference type="AlphaFoldDB" id="A0A0G9HB86"/>
<evidence type="ECO:0000313" key="1">
    <source>
        <dbReference type="EMBL" id="APG05528.1"/>
    </source>
</evidence>
<dbReference type="SUPFAM" id="SSF51182">
    <property type="entry name" value="RmlC-like cupins"/>
    <property type="match status" value="1"/>
</dbReference>
<protein>
    <submittedName>
        <fullName evidence="1">AraC family transcriptional regulator</fullName>
    </submittedName>
</protein>
<accession>A0A0G9HB86</accession>
<dbReference type="RefSeq" id="WP_046967772.1">
    <property type="nucleotide sequence ID" value="NZ_CP017480.1"/>
</dbReference>
<organism evidence="1 2">
    <name type="scientific">Luteibacter rhizovicinus DSM 16549</name>
    <dbReference type="NCBI Taxonomy" id="1440763"/>
    <lineage>
        <taxon>Bacteria</taxon>
        <taxon>Pseudomonadati</taxon>
        <taxon>Pseudomonadota</taxon>
        <taxon>Gammaproteobacteria</taxon>
        <taxon>Lysobacterales</taxon>
        <taxon>Rhodanobacteraceae</taxon>
        <taxon>Luteibacter</taxon>
    </lineage>
</organism>